<dbReference type="Gene3D" id="6.10.140.140">
    <property type="match status" value="1"/>
</dbReference>
<evidence type="ECO:0000313" key="2">
    <source>
        <dbReference type="EMBL" id="MXQ80779.1"/>
    </source>
</evidence>
<dbReference type="SUPFAM" id="SSF109640">
    <property type="entry name" value="KRAB domain (Kruppel-associated box)"/>
    <property type="match status" value="1"/>
</dbReference>
<dbReference type="PANTHER" id="PTHR23232">
    <property type="entry name" value="KRAB DOMAIN C2H2 ZINC FINGER"/>
    <property type="match status" value="1"/>
</dbReference>
<sequence>MISALFARVAPRAAQLEASRILPVGPVLAGAPRVVSTLLPPPVFPLLADVTAGETRGPGSEISFRVAKACLVSRAPPEPAGHPEPAVYGYRGFLGRISVPFLLVISGKVAVQELGKEAVLLGEAAEAPGFQLKPAESQPVGMSLEEEVWNIHQGLQEPLSRNTHKEPEPVCERVVPTYQILALPEETNTKDWTVAPEFILPESQGLLTFEEVAIYFSQEEWELLNPTQKALYNDVMHENYETVISLALFVLPKPKVMYLEQGEEPYIQGSPMFKDNPGELLSDPFVY</sequence>
<accession>A0A6B0QSS1</accession>
<organism evidence="2 3">
    <name type="scientific">Bos mutus</name>
    <name type="common">wild yak</name>
    <dbReference type="NCBI Taxonomy" id="72004"/>
    <lineage>
        <taxon>Eukaryota</taxon>
        <taxon>Metazoa</taxon>
        <taxon>Chordata</taxon>
        <taxon>Craniata</taxon>
        <taxon>Vertebrata</taxon>
        <taxon>Euteleostomi</taxon>
        <taxon>Mammalia</taxon>
        <taxon>Eutheria</taxon>
        <taxon>Laurasiatheria</taxon>
        <taxon>Artiodactyla</taxon>
        <taxon>Ruminantia</taxon>
        <taxon>Pecora</taxon>
        <taxon>Bovidae</taxon>
        <taxon>Bovinae</taxon>
        <taxon>Bos</taxon>
    </lineage>
</organism>
<reference evidence="2" key="1">
    <citation type="submission" date="2019-10" db="EMBL/GenBank/DDBJ databases">
        <title>The sequence and de novo assembly of the wild yak genome.</title>
        <authorList>
            <person name="Liu Y."/>
        </authorList>
    </citation>
    <scope>NUCLEOTIDE SEQUENCE [LARGE SCALE GENOMIC DNA]</scope>
    <source>
        <strain evidence="2">WY2019</strain>
    </source>
</reference>
<dbReference type="InterPro" id="IPR036051">
    <property type="entry name" value="KRAB_dom_sf"/>
</dbReference>
<dbReference type="AlphaFoldDB" id="A0A6B0QSS1"/>
<evidence type="ECO:0000313" key="3">
    <source>
        <dbReference type="Proteomes" id="UP000322234"/>
    </source>
</evidence>
<evidence type="ECO:0000259" key="1">
    <source>
        <dbReference type="PROSITE" id="PS50805"/>
    </source>
</evidence>
<proteinExistence type="predicted"/>
<name>A0A6B0QSS1_9CETA</name>
<dbReference type="InterPro" id="IPR001909">
    <property type="entry name" value="KRAB"/>
</dbReference>
<dbReference type="Pfam" id="PF01352">
    <property type="entry name" value="KRAB"/>
    <property type="match status" value="1"/>
</dbReference>
<dbReference type="EMBL" id="VBQZ03000005">
    <property type="protein sequence ID" value="MXQ80779.1"/>
    <property type="molecule type" value="Genomic_DNA"/>
</dbReference>
<dbReference type="GO" id="GO:0006355">
    <property type="term" value="P:regulation of DNA-templated transcription"/>
    <property type="evidence" value="ECO:0007669"/>
    <property type="project" value="InterPro"/>
</dbReference>
<comment type="caution">
    <text evidence="2">The sequence shown here is derived from an EMBL/GenBank/DDBJ whole genome shotgun (WGS) entry which is preliminary data.</text>
</comment>
<keyword evidence="3" id="KW-1185">Reference proteome</keyword>
<protein>
    <recommendedName>
        <fullName evidence="1">KRAB domain-containing protein</fullName>
    </recommendedName>
</protein>
<dbReference type="PROSITE" id="PS50805">
    <property type="entry name" value="KRAB"/>
    <property type="match status" value="1"/>
</dbReference>
<dbReference type="SMART" id="SM00349">
    <property type="entry name" value="KRAB"/>
    <property type="match status" value="1"/>
</dbReference>
<feature type="domain" description="KRAB" evidence="1">
    <location>
        <begin position="207"/>
        <end position="278"/>
    </location>
</feature>
<gene>
    <name evidence="2" type="ORF">E5288_WYG009206</name>
</gene>
<dbReference type="InterPro" id="IPR050169">
    <property type="entry name" value="Krueppel_C2H2_ZnF"/>
</dbReference>
<dbReference type="Proteomes" id="UP000322234">
    <property type="component" value="Unassembled WGS sequence"/>
</dbReference>
<dbReference type="PANTHER" id="PTHR23232:SF158">
    <property type="entry name" value="KRAB DOMAIN-CONTAINING PROTEIN 5"/>
    <property type="match status" value="1"/>
</dbReference>
<dbReference type="CDD" id="cd07765">
    <property type="entry name" value="KRAB_A-box"/>
    <property type="match status" value="1"/>
</dbReference>